<dbReference type="GO" id="GO:0004622">
    <property type="term" value="F:phosphatidylcholine lysophospholipase activity"/>
    <property type="evidence" value="ECO:0007669"/>
    <property type="project" value="TreeGrafter"/>
</dbReference>
<organism evidence="3 4">
    <name type="scientific">Chlamydomonas incerta</name>
    <dbReference type="NCBI Taxonomy" id="51695"/>
    <lineage>
        <taxon>Eukaryota</taxon>
        <taxon>Viridiplantae</taxon>
        <taxon>Chlorophyta</taxon>
        <taxon>core chlorophytes</taxon>
        <taxon>Chlorophyceae</taxon>
        <taxon>CS clade</taxon>
        <taxon>Chlamydomonadales</taxon>
        <taxon>Chlamydomonadaceae</taxon>
        <taxon>Chlamydomonas</taxon>
    </lineage>
</organism>
<proteinExistence type="predicted"/>
<keyword evidence="4" id="KW-1185">Reference proteome</keyword>
<evidence type="ECO:0000256" key="1">
    <source>
        <dbReference type="SAM" id="MobiDB-lite"/>
    </source>
</evidence>
<feature type="domain" description="SGNH hydrolase-type esterase" evidence="2">
    <location>
        <begin position="5"/>
        <end position="198"/>
    </location>
</feature>
<dbReference type="Gene3D" id="3.40.50.1110">
    <property type="entry name" value="SGNH hydrolase"/>
    <property type="match status" value="1"/>
</dbReference>
<dbReference type="PANTHER" id="PTHR30383:SF5">
    <property type="entry name" value="SGNH HYDROLASE-TYPE ESTERASE DOMAIN-CONTAINING PROTEIN"/>
    <property type="match status" value="1"/>
</dbReference>
<evidence type="ECO:0000259" key="2">
    <source>
        <dbReference type="Pfam" id="PF13472"/>
    </source>
</evidence>
<accession>A0A835T4D0</accession>
<comment type="caution">
    <text evidence="3">The sequence shown here is derived from an EMBL/GenBank/DDBJ whole genome shotgun (WGS) entry which is preliminary data.</text>
</comment>
<reference evidence="3" key="1">
    <citation type="journal article" date="2020" name="bioRxiv">
        <title>Comparative genomics of Chlamydomonas.</title>
        <authorList>
            <person name="Craig R.J."/>
            <person name="Hasan A.R."/>
            <person name="Ness R.W."/>
            <person name="Keightley P.D."/>
        </authorList>
    </citation>
    <scope>NUCLEOTIDE SEQUENCE</scope>
    <source>
        <strain evidence="3">SAG 7.73</strain>
    </source>
</reference>
<dbReference type="Proteomes" id="UP000650467">
    <property type="component" value="Unassembled WGS sequence"/>
</dbReference>
<dbReference type="EMBL" id="JAEHOC010000012">
    <property type="protein sequence ID" value="KAG2436802.1"/>
    <property type="molecule type" value="Genomic_DNA"/>
</dbReference>
<dbReference type="Pfam" id="PF13472">
    <property type="entry name" value="Lipase_GDSL_2"/>
    <property type="match status" value="1"/>
</dbReference>
<name>A0A835T4D0_CHLIN</name>
<dbReference type="InterPro" id="IPR051532">
    <property type="entry name" value="Ester_Hydrolysis_Enzymes"/>
</dbReference>
<evidence type="ECO:0000313" key="3">
    <source>
        <dbReference type="EMBL" id="KAG2436802.1"/>
    </source>
</evidence>
<evidence type="ECO:0000313" key="4">
    <source>
        <dbReference type="Proteomes" id="UP000650467"/>
    </source>
</evidence>
<dbReference type="AlphaFoldDB" id="A0A835T4D0"/>
<dbReference type="CDD" id="cd00229">
    <property type="entry name" value="SGNH_hydrolase"/>
    <property type="match status" value="1"/>
</dbReference>
<dbReference type="SUPFAM" id="SSF52266">
    <property type="entry name" value="SGNH hydrolase"/>
    <property type="match status" value="1"/>
</dbReference>
<sequence length="218" mass="23952">MHILAFGDSLTEGYYNHGTQFHPYALKLQELLTKNGFSVKVEERGESGELVTQADTDTPGRDAHGPHRPGMVHRLPALLRESEARGLKYSWVVILGGINDLGWDKEPAQVWAGLRQLYEAVGRHGAQVLALTCMETAYKQGDEKRVELNNLIRTAPSEFAHVKLLDLEKALPFPRDKSDAAAAAEWDDGLHLSPAGYDHMAAAVYEALSAQLGPEARG</sequence>
<dbReference type="InterPro" id="IPR036514">
    <property type="entry name" value="SGNH_hydro_sf"/>
</dbReference>
<dbReference type="PANTHER" id="PTHR30383">
    <property type="entry name" value="THIOESTERASE 1/PROTEASE 1/LYSOPHOSPHOLIPASE L1"/>
    <property type="match status" value="1"/>
</dbReference>
<dbReference type="OrthoDB" id="525267at2759"/>
<protein>
    <recommendedName>
        <fullName evidence="2">SGNH hydrolase-type esterase domain-containing protein</fullName>
    </recommendedName>
</protein>
<feature type="region of interest" description="Disordered" evidence="1">
    <location>
        <begin position="43"/>
        <end position="68"/>
    </location>
</feature>
<gene>
    <name evidence="3" type="ORF">HXX76_006325</name>
</gene>
<dbReference type="InterPro" id="IPR013830">
    <property type="entry name" value="SGNH_hydro"/>
</dbReference>